<gene>
    <name evidence="7" type="ORF">EMK97_18305</name>
</gene>
<keyword evidence="6" id="KW-0812">Transmembrane</keyword>
<dbReference type="GO" id="GO:0006310">
    <property type="term" value="P:DNA recombination"/>
    <property type="evidence" value="ECO:0007669"/>
    <property type="project" value="UniProtKB-KW"/>
</dbReference>
<organism evidence="7 8">
    <name type="scientific">Litorilituus sediminis</name>
    <dbReference type="NCBI Taxonomy" id="718192"/>
    <lineage>
        <taxon>Bacteria</taxon>
        <taxon>Pseudomonadati</taxon>
        <taxon>Pseudomonadota</taxon>
        <taxon>Gammaproteobacteria</taxon>
        <taxon>Alteromonadales</taxon>
        <taxon>Colwelliaceae</taxon>
        <taxon>Litorilituus</taxon>
    </lineage>
</organism>
<evidence type="ECO:0000256" key="3">
    <source>
        <dbReference type="ARBA" id="ARBA00023054"/>
    </source>
</evidence>
<dbReference type="Gene3D" id="1.20.120.20">
    <property type="entry name" value="Apolipoprotein"/>
    <property type="match status" value="1"/>
</dbReference>
<keyword evidence="3 5" id="KW-0175">Coiled coil</keyword>
<dbReference type="Proteomes" id="UP000290244">
    <property type="component" value="Chromosome"/>
</dbReference>
<dbReference type="PANTHER" id="PTHR30563">
    <property type="entry name" value="DNA RECOMBINATION PROTEIN RMUC"/>
    <property type="match status" value="1"/>
</dbReference>
<dbReference type="InterPro" id="IPR003798">
    <property type="entry name" value="DNA_recombination_RmuC"/>
</dbReference>
<evidence type="ECO:0000256" key="6">
    <source>
        <dbReference type="SAM" id="Phobius"/>
    </source>
</evidence>
<keyword evidence="6" id="KW-0472">Membrane</keyword>
<accession>A0A4P6PCX6</accession>
<evidence type="ECO:0000313" key="7">
    <source>
        <dbReference type="EMBL" id="QBG37547.1"/>
    </source>
</evidence>
<dbReference type="RefSeq" id="WP_130604208.1">
    <property type="nucleotide sequence ID" value="NZ_CP034759.1"/>
</dbReference>
<evidence type="ECO:0000313" key="8">
    <source>
        <dbReference type="Proteomes" id="UP000290244"/>
    </source>
</evidence>
<sequence length="442" mass="49874">MDLSIIEQPFFPILAIICSVILLLLVITLVLVIRLQKLVRANEIKSATLVDEALSRHNANSKEVIESTISQAHEKQQLLLTNSLEQYMADLRIKLLRQLSEQKDQLNQNQSQSLDQIITHLNNTAKANREELAKSLAQSSEQMTKRIDSLTTATDKRLQEISGQVEKRLAEGFEKTTKTFSDILQRLALIDDAQKKITELSTNVVSLQEVLADKRSRGAFGEVQLNGLIRNVLPEQSFKLQHTLSNGKIADCVLFLPEPTGNVVIDAKFPLESYQRFMDNELGELERKLALRQFKADIKKHINDISDKYLIDKETADGAIMFIPAEAIFAEIHGHQSDLVEFANKKRVWLASPTTLMAILTTARSVLKDEATRQQVHIIQAHLANLAKDFDRFKGRFANLAKHIDQAASDVKQIHTSANKISSRFDKIEQVELAAEELELLE</sequence>
<keyword evidence="6" id="KW-1133">Transmembrane helix</keyword>
<feature type="coiled-coil region" evidence="5">
    <location>
        <begin position="92"/>
        <end position="142"/>
    </location>
</feature>
<proteinExistence type="inferred from homology"/>
<evidence type="ECO:0000256" key="4">
    <source>
        <dbReference type="ARBA" id="ARBA00023172"/>
    </source>
</evidence>
<evidence type="ECO:0000256" key="2">
    <source>
        <dbReference type="ARBA" id="ARBA00009840"/>
    </source>
</evidence>
<feature type="transmembrane region" description="Helical" evidence="6">
    <location>
        <begin position="12"/>
        <end position="33"/>
    </location>
</feature>
<keyword evidence="4" id="KW-0233">DNA recombination</keyword>
<reference evidence="7 8" key="1">
    <citation type="submission" date="2018-12" db="EMBL/GenBank/DDBJ databases">
        <title>Complete genome of Litorilituus sediminis.</title>
        <authorList>
            <person name="Liu A."/>
            <person name="Rong J."/>
        </authorList>
    </citation>
    <scope>NUCLEOTIDE SEQUENCE [LARGE SCALE GENOMIC DNA]</scope>
    <source>
        <strain evidence="7 8">JCM 17549</strain>
    </source>
</reference>
<comment type="function">
    <text evidence="1">Involved in DNA recombination.</text>
</comment>
<dbReference type="KEGG" id="lsd:EMK97_18305"/>
<evidence type="ECO:0000256" key="5">
    <source>
        <dbReference type="SAM" id="Coils"/>
    </source>
</evidence>
<dbReference type="Gene3D" id="1.20.1260.80">
    <property type="match status" value="1"/>
</dbReference>
<dbReference type="PANTHER" id="PTHR30563:SF0">
    <property type="entry name" value="DNA RECOMBINATION PROTEIN RMUC"/>
    <property type="match status" value="1"/>
</dbReference>
<comment type="similarity">
    <text evidence="2">Belongs to the RmuC family.</text>
</comment>
<keyword evidence="8" id="KW-1185">Reference proteome</keyword>
<name>A0A4P6PCX6_9GAMM</name>
<dbReference type="AlphaFoldDB" id="A0A4P6PCX6"/>
<dbReference type="EMBL" id="CP034759">
    <property type="protein sequence ID" value="QBG37547.1"/>
    <property type="molecule type" value="Genomic_DNA"/>
</dbReference>
<dbReference type="OrthoDB" id="9765111at2"/>
<evidence type="ECO:0000256" key="1">
    <source>
        <dbReference type="ARBA" id="ARBA00003416"/>
    </source>
</evidence>
<protein>
    <submittedName>
        <fullName evidence="7">DNA recombination protein RmuC</fullName>
    </submittedName>
</protein>
<dbReference type="Pfam" id="PF02646">
    <property type="entry name" value="RmuC"/>
    <property type="match status" value="1"/>
</dbReference>